<name>A0A951J0C9_9BACT</name>
<evidence type="ECO:0000313" key="1">
    <source>
        <dbReference type="EMBL" id="MBW3470475.1"/>
    </source>
</evidence>
<dbReference type="Proteomes" id="UP000727490">
    <property type="component" value="Unassembled WGS sequence"/>
</dbReference>
<keyword evidence="2" id="KW-1185">Reference proteome</keyword>
<proteinExistence type="predicted"/>
<dbReference type="RefSeq" id="WP_219294307.1">
    <property type="nucleotide sequence ID" value="NZ_RPHB01000017.1"/>
</dbReference>
<sequence length="81" mass="9551">MLPLPLLILKYSICMGEVSQYIYEKYGKFPGIRSTVMMPGFVQAHHIDTDFYDRYYKEGAYLSTHAVHMENWHADFSKIQQ</sequence>
<organism evidence="1 2">
    <name type="scientific">Arthrospiribacter ruber</name>
    <dbReference type="NCBI Taxonomy" id="2487934"/>
    <lineage>
        <taxon>Bacteria</taxon>
        <taxon>Pseudomonadati</taxon>
        <taxon>Bacteroidota</taxon>
        <taxon>Cytophagia</taxon>
        <taxon>Cytophagales</taxon>
        <taxon>Cyclobacteriaceae</taxon>
        <taxon>Arthrospiribacter</taxon>
    </lineage>
</organism>
<evidence type="ECO:0000313" key="2">
    <source>
        <dbReference type="Proteomes" id="UP000727490"/>
    </source>
</evidence>
<accession>A0A951J0C9</accession>
<dbReference type="AlphaFoldDB" id="A0A951J0C9"/>
<reference evidence="1 2" key="1">
    <citation type="journal article" date="2020" name="Syst. Appl. Microbiol.">
        <title>Arthrospiribacter ruber gen. nov., sp. nov., a novel bacterium isolated from Arthrospira cultures.</title>
        <authorList>
            <person name="Waleron M."/>
            <person name="Misztak A."/>
            <person name="Waleron M.M."/>
            <person name="Furmaniak M."/>
            <person name="Mrozik A."/>
            <person name="Waleron K."/>
        </authorList>
    </citation>
    <scope>NUCLEOTIDE SEQUENCE [LARGE SCALE GENOMIC DNA]</scope>
    <source>
        <strain evidence="1 2">DPMB0001</strain>
    </source>
</reference>
<gene>
    <name evidence="1" type="ORF">EGN73_22095</name>
</gene>
<comment type="caution">
    <text evidence="1">The sequence shown here is derived from an EMBL/GenBank/DDBJ whole genome shotgun (WGS) entry which is preliminary data.</text>
</comment>
<protein>
    <submittedName>
        <fullName evidence="1">Uncharacterized protein</fullName>
    </submittedName>
</protein>
<dbReference type="EMBL" id="RPHB01000017">
    <property type="protein sequence ID" value="MBW3470475.1"/>
    <property type="molecule type" value="Genomic_DNA"/>
</dbReference>